<name>A0A345CTZ7_9GAMM</name>
<protein>
    <submittedName>
        <fullName evidence="1">Uncharacterized protein</fullName>
    </submittedName>
</protein>
<evidence type="ECO:0000313" key="2">
    <source>
        <dbReference type="Proteomes" id="UP000264980"/>
    </source>
</evidence>
<evidence type="ECO:0000313" key="1">
    <source>
        <dbReference type="EMBL" id="AXF76914.1"/>
    </source>
</evidence>
<gene>
    <name evidence="1" type="ORF">AV903_14045</name>
</gene>
<organism evidence="1 2">
    <name type="scientific">Erwinia tracheiphila</name>
    <dbReference type="NCBI Taxonomy" id="65700"/>
    <lineage>
        <taxon>Bacteria</taxon>
        <taxon>Pseudomonadati</taxon>
        <taxon>Pseudomonadota</taxon>
        <taxon>Gammaproteobacteria</taxon>
        <taxon>Enterobacterales</taxon>
        <taxon>Erwiniaceae</taxon>
        <taxon>Erwinia</taxon>
    </lineage>
</organism>
<reference evidence="1 2" key="1">
    <citation type="submission" date="2016-01" db="EMBL/GenBank/DDBJ databases">
        <authorList>
            <person name="Oliw E.H."/>
        </authorList>
    </citation>
    <scope>NUCLEOTIDE SEQUENCE [LARGE SCALE GENOMIC DNA]</scope>
    <source>
        <strain evidence="1 2">MDcuke</strain>
    </source>
</reference>
<proteinExistence type="predicted"/>
<dbReference type="AlphaFoldDB" id="A0A345CTZ7"/>
<sequence length="68" mass="7576">MSVFFPGQTTLGDQAAFHHGGIVLAQRFFAMTYKSEPFILNSDDIIGLLINDNVGYEALKFLLKPNNQ</sequence>
<accession>A0A345CTZ7</accession>
<dbReference type="EMBL" id="CP013970">
    <property type="protein sequence ID" value="AXF76914.1"/>
    <property type="molecule type" value="Genomic_DNA"/>
</dbReference>
<dbReference type="Proteomes" id="UP000264980">
    <property type="component" value="Chromosome"/>
</dbReference>